<dbReference type="EMBL" id="KN838634">
    <property type="protein sequence ID" value="KIK00016.1"/>
    <property type="molecule type" value="Genomic_DNA"/>
</dbReference>
<gene>
    <name evidence="3" type="ORF">K443DRAFT_619455</name>
</gene>
<dbReference type="AlphaFoldDB" id="A0A0C9X4U3"/>
<dbReference type="Proteomes" id="UP000054477">
    <property type="component" value="Unassembled WGS sequence"/>
</dbReference>
<sequence length="433" mass="48369">MSTLSKTLRPLARPHQWKPTRATTGISRSFSESRPRQRQNISEFEAEARPSRFNLSRFSPFLTALIVLGAGLTAYGLYDIYATLTMWPPEIRKGLRGGLAAKYKGDLLLSAQYLRRALETSKRLPLTEFKTLPYLKTSGIAICLAGVLEEDRKLEEAYKVYEDALLQLQHVMDAKPQELKGQEKMRAVALSHKLGEMAHDMHKPQEEEEKWLVWSVETILKSVLQAPVGNQADQNGSRHDIQIMVEELALPGWVVQQDIAAPFEALGSFYSRTGNIRFAMPLYLQAVSILIPPPPQETSPENKCRGAQMMGNIADLILQSGTSPELIQQAESWANKGLEVASAVRNSSRAKHEVCEIAYAFMLFNLGRIREISKDFGKAKELFTASLEQSKAIGLEEGIEHAEDGLRSLDSDANQKTTLPAAKPTHDRESKKI</sequence>
<dbReference type="SUPFAM" id="SSF81901">
    <property type="entry name" value="HCP-like"/>
    <property type="match status" value="1"/>
</dbReference>
<dbReference type="PANTHER" id="PTHR28142">
    <property type="entry name" value="MITOCHONDRIAL INNER MEMBRANE I-AAA PROTEASE SUPERCOMPLEX SUBUNIT MGR3-RELATED"/>
    <property type="match status" value="1"/>
</dbReference>
<dbReference type="PANTHER" id="PTHR28142:SF1">
    <property type="entry name" value="MITOCHONDRIAL INNER MEMBRANE I-AAA PROTEASE SUPERCOMPLEX SUBUNIT MGR3-RELATED"/>
    <property type="match status" value="1"/>
</dbReference>
<evidence type="ECO:0000256" key="2">
    <source>
        <dbReference type="SAM" id="Phobius"/>
    </source>
</evidence>
<feature type="compositionally biased region" description="Polar residues" evidence="1">
    <location>
        <begin position="21"/>
        <end position="42"/>
    </location>
</feature>
<feature type="region of interest" description="Disordered" evidence="1">
    <location>
        <begin position="1"/>
        <end position="42"/>
    </location>
</feature>
<evidence type="ECO:0000313" key="4">
    <source>
        <dbReference type="Proteomes" id="UP000054477"/>
    </source>
</evidence>
<protein>
    <recommendedName>
        <fullName evidence="5">TPR repeat-containing protein P27G11.02</fullName>
    </recommendedName>
</protein>
<organism evidence="3 4">
    <name type="scientific">Laccaria amethystina LaAM-08-1</name>
    <dbReference type="NCBI Taxonomy" id="1095629"/>
    <lineage>
        <taxon>Eukaryota</taxon>
        <taxon>Fungi</taxon>
        <taxon>Dikarya</taxon>
        <taxon>Basidiomycota</taxon>
        <taxon>Agaricomycotina</taxon>
        <taxon>Agaricomycetes</taxon>
        <taxon>Agaricomycetidae</taxon>
        <taxon>Agaricales</taxon>
        <taxon>Agaricineae</taxon>
        <taxon>Hydnangiaceae</taxon>
        <taxon>Laccaria</taxon>
    </lineage>
</organism>
<evidence type="ECO:0000256" key="1">
    <source>
        <dbReference type="SAM" id="MobiDB-lite"/>
    </source>
</evidence>
<evidence type="ECO:0008006" key="5">
    <source>
        <dbReference type="Google" id="ProtNLM"/>
    </source>
</evidence>
<feature type="transmembrane region" description="Helical" evidence="2">
    <location>
        <begin position="58"/>
        <end position="78"/>
    </location>
</feature>
<evidence type="ECO:0000313" key="3">
    <source>
        <dbReference type="EMBL" id="KIK00016.1"/>
    </source>
</evidence>
<dbReference type="OrthoDB" id="10050400at2759"/>
<dbReference type="InterPro" id="IPR011990">
    <property type="entry name" value="TPR-like_helical_dom_sf"/>
</dbReference>
<dbReference type="HOGENOM" id="CLU_024205_0_0_1"/>
<keyword evidence="2" id="KW-1133">Transmembrane helix</keyword>
<keyword evidence="4" id="KW-1185">Reference proteome</keyword>
<keyword evidence="2" id="KW-0472">Membrane</keyword>
<reference evidence="4" key="2">
    <citation type="submission" date="2015-01" db="EMBL/GenBank/DDBJ databases">
        <title>Evolutionary Origins and Diversification of the Mycorrhizal Mutualists.</title>
        <authorList>
            <consortium name="DOE Joint Genome Institute"/>
            <consortium name="Mycorrhizal Genomics Consortium"/>
            <person name="Kohler A."/>
            <person name="Kuo A."/>
            <person name="Nagy L.G."/>
            <person name="Floudas D."/>
            <person name="Copeland A."/>
            <person name="Barry K.W."/>
            <person name="Cichocki N."/>
            <person name="Veneault-Fourrey C."/>
            <person name="LaButti K."/>
            <person name="Lindquist E.A."/>
            <person name="Lipzen A."/>
            <person name="Lundell T."/>
            <person name="Morin E."/>
            <person name="Murat C."/>
            <person name="Riley R."/>
            <person name="Ohm R."/>
            <person name="Sun H."/>
            <person name="Tunlid A."/>
            <person name="Henrissat B."/>
            <person name="Grigoriev I.V."/>
            <person name="Hibbett D.S."/>
            <person name="Martin F."/>
        </authorList>
    </citation>
    <scope>NUCLEOTIDE SEQUENCE [LARGE SCALE GENOMIC DNA]</scope>
    <source>
        <strain evidence="4">LaAM-08-1</strain>
    </source>
</reference>
<proteinExistence type="predicted"/>
<name>A0A0C9X4U3_9AGAR</name>
<feature type="compositionally biased region" description="Basic and acidic residues" evidence="1">
    <location>
        <begin position="424"/>
        <end position="433"/>
    </location>
</feature>
<feature type="region of interest" description="Disordered" evidence="1">
    <location>
        <begin position="404"/>
        <end position="433"/>
    </location>
</feature>
<keyword evidence="2" id="KW-0812">Transmembrane</keyword>
<dbReference type="Gene3D" id="1.25.40.10">
    <property type="entry name" value="Tetratricopeptide repeat domain"/>
    <property type="match status" value="1"/>
</dbReference>
<reference evidence="3 4" key="1">
    <citation type="submission" date="2014-04" db="EMBL/GenBank/DDBJ databases">
        <authorList>
            <consortium name="DOE Joint Genome Institute"/>
            <person name="Kuo A."/>
            <person name="Kohler A."/>
            <person name="Nagy L.G."/>
            <person name="Floudas D."/>
            <person name="Copeland A."/>
            <person name="Barry K.W."/>
            <person name="Cichocki N."/>
            <person name="Veneault-Fourrey C."/>
            <person name="LaButti K."/>
            <person name="Lindquist E.A."/>
            <person name="Lipzen A."/>
            <person name="Lundell T."/>
            <person name="Morin E."/>
            <person name="Murat C."/>
            <person name="Sun H."/>
            <person name="Tunlid A."/>
            <person name="Henrissat B."/>
            <person name="Grigoriev I.V."/>
            <person name="Hibbett D.S."/>
            <person name="Martin F."/>
            <person name="Nordberg H.P."/>
            <person name="Cantor M.N."/>
            <person name="Hua S.X."/>
        </authorList>
    </citation>
    <scope>NUCLEOTIDE SEQUENCE [LARGE SCALE GENOMIC DNA]</scope>
    <source>
        <strain evidence="3 4">LaAM-08-1</strain>
    </source>
</reference>
<dbReference type="STRING" id="1095629.A0A0C9X4U3"/>
<accession>A0A0C9X4U3</accession>
<dbReference type="InterPro" id="IPR040201">
    <property type="entry name" value="Mrg3-like"/>
</dbReference>